<dbReference type="GO" id="GO:0120147">
    <property type="term" value="F:formylglycine-generating oxidase activity"/>
    <property type="evidence" value="ECO:0007669"/>
    <property type="project" value="TreeGrafter"/>
</dbReference>
<dbReference type="InterPro" id="IPR042095">
    <property type="entry name" value="SUMF_sf"/>
</dbReference>
<dbReference type="Proteomes" id="UP000190848">
    <property type="component" value="Chromosome"/>
</dbReference>
<feature type="signal peptide" evidence="1">
    <location>
        <begin position="1"/>
        <end position="25"/>
    </location>
</feature>
<dbReference type="InterPro" id="IPR016187">
    <property type="entry name" value="CTDL_fold"/>
</dbReference>
<name>A0AAU8V093_9FLAO</name>
<evidence type="ECO:0000259" key="2">
    <source>
        <dbReference type="Pfam" id="PF03781"/>
    </source>
</evidence>
<dbReference type="SUPFAM" id="SSF56436">
    <property type="entry name" value="C-type lectin-like"/>
    <property type="match status" value="1"/>
</dbReference>
<dbReference type="PANTHER" id="PTHR23150:SF19">
    <property type="entry name" value="FORMYLGLYCINE-GENERATING ENZYME"/>
    <property type="match status" value="1"/>
</dbReference>
<feature type="chain" id="PRO_5043829497" evidence="1">
    <location>
        <begin position="26"/>
        <end position="388"/>
    </location>
</feature>
<protein>
    <submittedName>
        <fullName evidence="3">Sulfatase</fullName>
    </submittedName>
</protein>
<evidence type="ECO:0000313" key="3">
    <source>
        <dbReference type="EMBL" id="AQX01909.1"/>
    </source>
</evidence>
<dbReference type="InterPro" id="IPR051043">
    <property type="entry name" value="Sulfatase_Mod_Factor_Kinase"/>
</dbReference>
<proteinExistence type="predicted"/>
<sequence>MISIQRLIFVCLSITGVAYSSIANGQTKTTKLSCCEVSGSKARQITTQKKTNSPATTIPLKDKSPVDVTNKMVLIPAGTFMMGSNGDEWSRNWELPQHKVSVKSFYMDTHEVTNAEFEKFVIATGYITTAEKPVDWEALKKELPPDTPKPSDEDLMPGSMVFASPESVNGLDDYSQWWRWVKGADWQHPLGPGSNIKGKEKHPVVHVSYYDAVAYAKWIGKRLPTEAEWEWAARGGLDNKIYPWGDEHISRGSQKANYWTGTFPIKNTEKDGYYYTAPVGSYAPNAYGLYDMAGNVWEICSDWFSENYYQSLQGNQITNNPAGPSKPYYPSEPFANKRVVRGGSFLCNDSYCASYRVSARMPYSEDTGMIHTGFRLVKDPETNKTKTN</sequence>
<gene>
    <name evidence="3" type="ORF">BBD32_10760</name>
</gene>
<dbReference type="EMBL" id="CP016374">
    <property type="protein sequence ID" value="AQX01909.1"/>
    <property type="molecule type" value="Genomic_DNA"/>
</dbReference>
<dbReference type="Pfam" id="PF03781">
    <property type="entry name" value="FGE-sulfatase"/>
    <property type="match status" value="1"/>
</dbReference>
<organism evidence="3 4">
    <name type="scientific">Elizabethkingia anophelis</name>
    <dbReference type="NCBI Taxonomy" id="1117645"/>
    <lineage>
        <taxon>Bacteria</taxon>
        <taxon>Pseudomonadati</taxon>
        <taxon>Bacteroidota</taxon>
        <taxon>Flavobacteriia</taxon>
        <taxon>Flavobacteriales</taxon>
        <taxon>Weeksellaceae</taxon>
        <taxon>Elizabethkingia</taxon>
    </lineage>
</organism>
<dbReference type="PANTHER" id="PTHR23150">
    <property type="entry name" value="SULFATASE MODIFYING FACTOR 1, 2"/>
    <property type="match status" value="1"/>
</dbReference>
<dbReference type="InterPro" id="IPR005532">
    <property type="entry name" value="SUMF_dom"/>
</dbReference>
<evidence type="ECO:0000256" key="1">
    <source>
        <dbReference type="SAM" id="SignalP"/>
    </source>
</evidence>
<dbReference type="Gene3D" id="3.90.1580.10">
    <property type="entry name" value="paralog of FGE (formylglycine-generating enzyme)"/>
    <property type="match status" value="1"/>
</dbReference>
<reference evidence="3 4" key="1">
    <citation type="submission" date="2016-07" db="EMBL/GenBank/DDBJ databases">
        <title>Revisiting the taxonomy of the Elizabethkingia Genus using Whole-Genome Sequencing, Optical Mapping, and MALDI-TOF, along with proposal of three novel Elizabethkingia species: Elizabethkingia bruuniana sp. nov., Elizabethkingia ursingii sp. nov., and Elizabethkingia occulta sp. nov.</title>
        <authorList>
            <person name="Nicholson A.C."/>
        </authorList>
    </citation>
    <scope>NUCLEOTIDE SEQUENCE [LARGE SCALE GENOMIC DNA]</scope>
    <source>
        <strain evidence="3 4">F3201</strain>
    </source>
</reference>
<accession>A0AAU8V093</accession>
<dbReference type="RefSeq" id="WP_078396128.1">
    <property type="nucleotide sequence ID" value="NZ_CP016374.1"/>
</dbReference>
<dbReference type="AlphaFoldDB" id="A0AAU8V093"/>
<feature type="domain" description="Sulfatase-modifying factor enzyme-like" evidence="2">
    <location>
        <begin position="70"/>
        <end position="378"/>
    </location>
</feature>
<keyword evidence="1" id="KW-0732">Signal</keyword>
<evidence type="ECO:0000313" key="4">
    <source>
        <dbReference type="Proteomes" id="UP000190848"/>
    </source>
</evidence>